<feature type="transmembrane region" description="Helical" evidence="1">
    <location>
        <begin position="224"/>
        <end position="241"/>
    </location>
</feature>
<feature type="domain" description="CAAX prenyl protease 2/Lysostaphin resistance protein A-like" evidence="2">
    <location>
        <begin position="163"/>
        <end position="256"/>
    </location>
</feature>
<evidence type="ECO:0000259" key="2">
    <source>
        <dbReference type="Pfam" id="PF02517"/>
    </source>
</evidence>
<feature type="transmembrane region" description="Helical" evidence="1">
    <location>
        <begin position="121"/>
        <end position="146"/>
    </location>
</feature>
<evidence type="ECO:0000313" key="3">
    <source>
        <dbReference type="EMBL" id="SLM94492.1"/>
    </source>
</evidence>
<feature type="transmembrane region" description="Helical" evidence="1">
    <location>
        <begin position="248"/>
        <end position="267"/>
    </location>
</feature>
<feature type="transmembrane region" description="Helical" evidence="1">
    <location>
        <begin position="279"/>
        <end position="301"/>
    </location>
</feature>
<feature type="transmembrane region" description="Helical" evidence="1">
    <location>
        <begin position="152"/>
        <end position="173"/>
    </location>
</feature>
<evidence type="ECO:0000256" key="1">
    <source>
        <dbReference type="SAM" id="Phobius"/>
    </source>
</evidence>
<sequence>MNTVPLDPRRPHVDPARPFGAHVRTRWWAPLVVIPVVLIGMLILQVISTFVTIPYELFIGGHSTEEFTNADAPTLTPVMMLGVNLSLIATGLLALLALRVIAGVPWRAAFAVGRRFSWGRLLRTAGVMAPVILVFFALMELLFPSVPMTGEAGFGITATGLALLAITVLTTPLQAAAEEVVFRGVIGEMVASWIRPASLALVVGIIASSLIFGASHGSVDPWLFAYYTIFGLSGALMARITDGLEASIAFHASNNTLLFIATALTIGDQGLTIDRSAGSGGPFMLVFIALDLLLVAIVWLLEKRRRARSAATDPARAVLDVPTTA</sequence>
<organism evidence="3 4">
    <name type="scientific">Brachybacterium nesterenkovii</name>
    <dbReference type="NCBI Taxonomy" id="47847"/>
    <lineage>
        <taxon>Bacteria</taxon>
        <taxon>Bacillati</taxon>
        <taxon>Actinomycetota</taxon>
        <taxon>Actinomycetes</taxon>
        <taxon>Micrococcales</taxon>
        <taxon>Dermabacteraceae</taxon>
        <taxon>Brachybacterium</taxon>
    </lineage>
</organism>
<proteinExistence type="predicted"/>
<keyword evidence="4" id="KW-1185">Reference proteome</keyword>
<evidence type="ECO:0000313" key="4">
    <source>
        <dbReference type="Proteomes" id="UP000195981"/>
    </source>
</evidence>
<gene>
    <name evidence="3" type="ORF">FM110_11420</name>
</gene>
<keyword evidence="1" id="KW-1133">Transmembrane helix</keyword>
<reference evidence="3 4" key="1">
    <citation type="submission" date="2017-02" db="EMBL/GenBank/DDBJ databases">
        <authorList>
            <person name="Peterson S.W."/>
        </authorList>
    </citation>
    <scope>NUCLEOTIDE SEQUENCE [LARGE SCALE GENOMIC DNA]</scope>
    <source>
        <strain evidence="3 4">CIP104813</strain>
    </source>
</reference>
<feature type="transmembrane region" description="Helical" evidence="1">
    <location>
        <begin position="27"/>
        <end position="55"/>
    </location>
</feature>
<dbReference type="Pfam" id="PF02517">
    <property type="entry name" value="Rce1-like"/>
    <property type="match status" value="1"/>
</dbReference>
<dbReference type="EMBL" id="FWFG01000099">
    <property type="protein sequence ID" value="SLM94492.1"/>
    <property type="molecule type" value="Genomic_DNA"/>
</dbReference>
<feature type="transmembrane region" description="Helical" evidence="1">
    <location>
        <begin position="75"/>
        <end position="101"/>
    </location>
</feature>
<keyword evidence="1" id="KW-0812">Transmembrane</keyword>
<keyword evidence="1" id="KW-0472">Membrane</keyword>
<dbReference type="Proteomes" id="UP000195981">
    <property type="component" value="Unassembled WGS sequence"/>
</dbReference>
<dbReference type="GO" id="GO:0004175">
    <property type="term" value="F:endopeptidase activity"/>
    <property type="evidence" value="ECO:0007669"/>
    <property type="project" value="UniProtKB-ARBA"/>
</dbReference>
<dbReference type="InterPro" id="IPR003675">
    <property type="entry name" value="Rce1/LyrA-like_dom"/>
</dbReference>
<name>A0A1X6X5M7_9MICO</name>
<dbReference type="AlphaFoldDB" id="A0A1X6X5M7"/>
<feature type="transmembrane region" description="Helical" evidence="1">
    <location>
        <begin position="193"/>
        <end position="212"/>
    </location>
</feature>
<dbReference type="GO" id="GO:0080120">
    <property type="term" value="P:CAAX-box protein maturation"/>
    <property type="evidence" value="ECO:0007669"/>
    <property type="project" value="UniProtKB-ARBA"/>
</dbReference>
<protein>
    <recommendedName>
        <fullName evidence="2">CAAX prenyl protease 2/Lysostaphin resistance protein A-like domain-containing protein</fullName>
    </recommendedName>
</protein>
<accession>A0A1X6X5M7</accession>